<organism evidence="2 3">
    <name type="scientific">Cetraspora pellucida</name>
    <dbReference type="NCBI Taxonomy" id="1433469"/>
    <lineage>
        <taxon>Eukaryota</taxon>
        <taxon>Fungi</taxon>
        <taxon>Fungi incertae sedis</taxon>
        <taxon>Mucoromycota</taxon>
        <taxon>Glomeromycotina</taxon>
        <taxon>Glomeromycetes</taxon>
        <taxon>Diversisporales</taxon>
        <taxon>Gigasporaceae</taxon>
        <taxon>Cetraspora</taxon>
    </lineage>
</organism>
<sequence length="226" mass="26144">MTNSLENKRNILYYFEGREDSTFKCKLCPKDNKPFILRSKESLKGAKTHFLKKHTEIWNAIKQKPEEKILNIRKARKFKKVEKKTITENINQKWHAQNFSKIGANENNTNELVSNQETINIEFLSNVNEISNNIDEVPESDQETSTETLCNENESSNNNTEAHESDQEISNNNIDGFSINQNEISNNNKKTVIDNIKDIEATEENFDVNITNDKIIIKGKCKISFK</sequence>
<name>A0A9N9EER8_9GLOM</name>
<feature type="compositionally biased region" description="Low complexity" evidence="1">
    <location>
        <begin position="145"/>
        <end position="160"/>
    </location>
</feature>
<dbReference type="OrthoDB" id="10388654at2759"/>
<accession>A0A9N9EER8</accession>
<feature type="compositionally biased region" description="Polar residues" evidence="1">
    <location>
        <begin position="168"/>
        <end position="182"/>
    </location>
</feature>
<dbReference type="EMBL" id="CAJVQA010008688">
    <property type="protein sequence ID" value="CAG8675578.1"/>
    <property type="molecule type" value="Genomic_DNA"/>
</dbReference>
<evidence type="ECO:0000256" key="1">
    <source>
        <dbReference type="SAM" id="MobiDB-lite"/>
    </source>
</evidence>
<feature type="region of interest" description="Disordered" evidence="1">
    <location>
        <begin position="137"/>
        <end position="182"/>
    </location>
</feature>
<dbReference type="AlphaFoldDB" id="A0A9N9EER8"/>
<gene>
    <name evidence="2" type="ORF">CPELLU_LOCUS10503</name>
</gene>
<comment type="caution">
    <text evidence="2">The sequence shown here is derived from an EMBL/GenBank/DDBJ whole genome shotgun (WGS) entry which is preliminary data.</text>
</comment>
<reference evidence="2" key="1">
    <citation type="submission" date="2021-06" db="EMBL/GenBank/DDBJ databases">
        <authorList>
            <person name="Kallberg Y."/>
            <person name="Tangrot J."/>
            <person name="Rosling A."/>
        </authorList>
    </citation>
    <scope>NUCLEOTIDE SEQUENCE</scope>
    <source>
        <strain evidence="2">FL966</strain>
    </source>
</reference>
<evidence type="ECO:0000313" key="3">
    <source>
        <dbReference type="Proteomes" id="UP000789759"/>
    </source>
</evidence>
<protein>
    <submittedName>
        <fullName evidence="2">16795_t:CDS:1</fullName>
    </submittedName>
</protein>
<evidence type="ECO:0000313" key="2">
    <source>
        <dbReference type="EMBL" id="CAG8675578.1"/>
    </source>
</evidence>
<dbReference type="Proteomes" id="UP000789759">
    <property type="component" value="Unassembled WGS sequence"/>
</dbReference>
<keyword evidence="3" id="KW-1185">Reference proteome</keyword>
<proteinExistence type="predicted"/>